<feature type="compositionally biased region" description="Acidic residues" evidence="4">
    <location>
        <begin position="1171"/>
        <end position="1181"/>
    </location>
</feature>
<sequence>MSGKRSSTRGFKKPLTVGTKTNRVRKGQSSSANPSQRKFRDEAKSKVFGAFPPKGGGTLTVEKLQQHNGCAYEDSVVGADDAVDKLSIAETESNRTAESDWTLGSIMTMNRLLHKWDPTSELHKEMLAMYNASTEIIKSKGGQLTDTEYFAVLMTTLEAVDADISRTSAAALLAIFAKRVPAAVLRKKFSWITTMCINFMQSYAQSTHVMLLRNLLGLLTSCLKSLDLAPWSESSTLQVFSFMFPYIVHSRPKLRKFAQKLIFSILTSSSIMSAPDAPLTHPAVPALVSFCLPVIKSSAATSLPVSTLHIFGLFKLVLHLFPQAELKATCEAVLQVMGAGHPTVVRCGLVMLQSFFSSRPRPAVTLSPELNAQLVNALYDYKPGVRDHKLYDVWLVTVQEALANLQSSSDELFLNNLPKFVGIVVESWLSGRSETICTASTVLMTLLKQSFRACLDKEAEQSSANSLCHTTGTKVIEHMQRALHYQFASAWDQVLLTWAACFEVLGKKCAPDMLQPLSNIAELRESEAYSNSAMVDRTIATAVKAMGPELVLKAISLDMSGEECQDFKRSWMLPLLRDNIRSTRLSFFTTYFLPLASAFHELAEASDKPASVTKAYEILERQIWSLLPGFCTSPTDFTESFPRIARTLGVYLVNRLDLRLDIMSALRHLISSNILNDEGVPEMHRYAKNFLPILFNIYMSESPSQCEEGIRLAAYDTIKAFVQVADDQLCATLFFSASAKLSEEKITSHSKHAILDLARSLVCKMGLENVERLYMLGKANLEDSDRRVQKKAYRVMEEICRCPTPVCKEFIETHVGELSEVLLASLQSLAPGSRAPRLRCLVLLLGNLSVEHKSFAWTALNEAVVSTKVNAAKVQQAAYEVVLSVGKALIRWQPEDPGAAIRELVSHLTAGFTGGSYLVSCTILSLSVALCEFKDVCNSDVLNAVVEAVEIVMASHNREIVQAALHFVRMLFVILTPEELAQHLNKLIPNLCSMSEDCRKHFRMKLRDIFVKLIRKFGYENIIGLLPESYRKLAVKIRKVEKRKKRKKDEKSREYQSKDKHEDDVASSSGILGPSATEGIEQILQDSSEDESDDGDEDVPASRRGKKAASAWIEEQGEDDIVDFLDKSAGKQILSTDPKAPPKRKGKCPFEMTEDGRLLILDPEAGKAENDEPSSETEEAANDLLEALSHYKSKKRKASLDSDRDGTSGAAAASGAGPSKKKKTEKASDGDARKGKLEPYAYLPLNRKLLNKRFKKRPAAFKRLLSAAQKGARKGQKTRAASVKRAKHNK</sequence>
<dbReference type="InterPro" id="IPR016024">
    <property type="entry name" value="ARM-type_fold"/>
</dbReference>
<feature type="region of interest" description="Disordered" evidence="4">
    <location>
        <begin position="1045"/>
        <end position="1074"/>
    </location>
</feature>
<dbReference type="InterPro" id="IPR052087">
    <property type="entry name" value="RRP12"/>
</dbReference>
<reference evidence="7" key="1">
    <citation type="journal article" date="2017" name="Parasit. Vectors">
        <title>Sialotranscriptomics of Rhipicephalus zambeziensis reveals intricate expression profiles of secretory proteins and suggests tight temporal transcriptional regulation during blood-feeding.</title>
        <authorList>
            <person name="de Castro M.H."/>
            <person name="de Klerk D."/>
            <person name="Pienaar R."/>
            <person name="Rees D.J.G."/>
            <person name="Mans B.J."/>
        </authorList>
    </citation>
    <scope>NUCLEOTIDE SEQUENCE</scope>
    <source>
        <tissue evidence="7">Salivary glands</tissue>
    </source>
</reference>
<feature type="compositionally biased region" description="Basic and acidic residues" evidence="4">
    <location>
        <begin position="1225"/>
        <end position="1237"/>
    </location>
</feature>
<feature type="region of interest" description="Disordered" evidence="4">
    <location>
        <begin position="1"/>
        <end position="45"/>
    </location>
</feature>
<feature type="domain" description="RRP12 N-terminal HEAT" evidence="6">
    <location>
        <begin position="119"/>
        <end position="358"/>
    </location>
</feature>
<evidence type="ECO:0000256" key="3">
    <source>
        <dbReference type="ARBA" id="ARBA00023242"/>
    </source>
</evidence>
<organism evidence="7">
    <name type="scientific">Rhipicephalus zambeziensis</name>
    <dbReference type="NCBI Taxonomy" id="60191"/>
    <lineage>
        <taxon>Eukaryota</taxon>
        <taxon>Metazoa</taxon>
        <taxon>Ecdysozoa</taxon>
        <taxon>Arthropoda</taxon>
        <taxon>Chelicerata</taxon>
        <taxon>Arachnida</taxon>
        <taxon>Acari</taxon>
        <taxon>Parasitiformes</taxon>
        <taxon>Ixodida</taxon>
        <taxon>Ixodoidea</taxon>
        <taxon>Ixodidae</taxon>
        <taxon>Rhipicephalinae</taxon>
        <taxon>Rhipicephalus</taxon>
        <taxon>Rhipicephalus</taxon>
    </lineage>
</organism>
<dbReference type="Gene3D" id="1.25.10.10">
    <property type="entry name" value="Leucine-rich Repeat Variant"/>
    <property type="match status" value="1"/>
</dbReference>
<dbReference type="InterPro" id="IPR011989">
    <property type="entry name" value="ARM-like"/>
</dbReference>
<feature type="compositionally biased region" description="Acidic residues" evidence="4">
    <location>
        <begin position="1087"/>
        <end position="1099"/>
    </location>
</feature>
<evidence type="ECO:0000259" key="6">
    <source>
        <dbReference type="Pfam" id="PF25772"/>
    </source>
</evidence>
<evidence type="ECO:0000256" key="2">
    <source>
        <dbReference type="ARBA" id="ARBA00007690"/>
    </source>
</evidence>
<accession>A0A224Z5V2</accession>
<dbReference type="InterPro" id="IPR057860">
    <property type="entry name" value="HEAT_RRP12_N"/>
</dbReference>
<dbReference type="Pfam" id="PF08161">
    <property type="entry name" value="RRP12_HEAT"/>
    <property type="match status" value="1"/>
</dbReference>
<feature type="domain" description="RRP12 HEAT" evidence="5">
    <location>
        <begin position="432"/>
        <end position="700"/>
    </location>
</feature>
<dbReference type="GO" id="GO:0005634">
    <property type="term" value="C:nucleus"/>
    <property type="evidence" value="ECO:0007669"/>
    <property type="project" value="UniProtKB-SubCell"/>
</dbReference>
<protein>
    <submittedName>
        <fullName evidence="7">Ribosomal RNA-processing protein 12</fullName>
    </submittedName>
</protein>
<keyword evidence="3" id="KW-0539">Nucleus</keyword>
<name>A0A224Z5V2_9ACAR</name>
<dbReference type="EMBL" id="GFPF01011395">
    <property type="protein sequence ID" value="MAA22541.1"/>
    <property type="molecule type" value="Transcribed_RNA"/>
</dbReference>
<evidence type="ECO:0000256" key="4">
    <source>
        <dbReference type="SAM" id="MobiDB-lite"/>
    </source>
</evidence>
<dbReference type="SUPFAM" id="SSF48371">
    <property type="entry name" value="ARM repeat"/>
    <property type="match status" value="1"/>
</dbReference>
<feature type="region of interest" description="Disordered" evidence="4">
    <location>
        <begin position="1132"/>
        <end position="1240"/>
    </location>
</feature>
<dbReference type="InterPro" id="IPR012978">
    <property type="entry name" value="HEAT_RRP12"/>
</dbReference>
<proteinExistence type="inferred from homology"/>
<feature type="compositionally biased region" description="Polar residues" evidence="4">
    <location>
        <begin position="27"/>
        <end position="36"/>
    </location>
</feature>
<dbReference type="Pfam" id="PF25772">
    <property type="entry name" value="HEAT_RRP12_N"/>
    <property type="match status" value="1"/>
</dbReference>
<feature type="compositionally biased region" description="Basic residues" evidence="4">
    <location>
        <begin position="1271"/>
        <end position="1290"/>
    </location>
</feature>
<feature type="compositionally biased region" description="Basic residues" evidence="4">
    <location>
        <begin position="1"/>
        <end position="12"/>
    </location>
</feature>
<dbReference type="PANTHER" id="PTHR48287">
    <property type="entry name" value="ARM REPEAT SUPERFAMILY PROTEIN"/>
    <property type="match status" value="1"/>
</dbReference>
<evidence type="ECO:0000259" key="5">
    <source>
        <dbReference type="Pfam" id="PF08161"/>
    </source>
</evidence>
<comment type="subcellular location">
    <subcellularLocation>
        <location evidence="1">Nucleus</location>
    </subcellularLocation>
</comment>
<comment type="similarity">
    <text evidence="2">Belongs to the RRP12 family.</text>
</comment>
<feature type="region of interest" description="Disordered" evidence="4">
    <location>
        <begin position="1086"/>
        <end position="1112"/>
    </location>
</feature>
<evidence type="ECO:0000313" key="7">
    <source>
        <dbReference type="EMBL" id="MAA22541.1"/>
    </source>
</evidence>
<feature type="compositionally biased region" description="Basic and acidic residues" evidence="4">
    <location>
        <begin position="1049"/>
        <end position="1064"/>
    </location>
</feature>
<feature type="region of interest" description="Disordered" evidence="4">
    <location>
        <begin position="1266"/>
        <end position="1290"/>
    </location>
</feature>
<dbReference type="PANTHER" id="PTHR48287:SF1">
    <property type="entry name" value="ARM REPEAT SUPERFAMILY PROTEIN"/>
    <property type="match status" value="1"/>
</dbReference>
<evidence type="ECO:0000256" key="1">
    <source>
        <dbReference type="ARBA" id="ARBA00004123"/>
    </source>
</evidence>
<feature type="compositionally biased region" description="Low complexity" evidence="4">
    <location>
        <begin position="1208"/>
        <end position="1218"/>
    </location>
</feature>